<dbReference type="EMBL" id="KQ435829">
    <property type="protein sequence ID" value="KOX71824.1"/>
    <property type="molecule type" value="Genomic_DNA"/>
</dbReference>
<name>A0A0N0U4K7_9HYME</name>
<feature type="region of interest" description="Disordered" evidence="1">
    <location>
        <begin position="44"/>
        <end position="68"/>
    </location>
</feature>
<gene>
    <name evidence="2" type="ORF">WN51_03635</name>
</gene>
<dbReference type="Proteomes" id="UP000053105">
    <property type="component" value="Unassembled WGS sequence"/>
</dbReference>
<organism evidence="2 3">
    <name type="scientific">Melipona quadrifasciata</name>
    <dbReference type="NCBI Taxonomy" id="166423"/>
    <lineage>
        <taxon>Eukaryota</taxon>
        <taxon>Metazoa</taxon>
        <taxon>Ecdysozoa</taxon>
        <taxon>Arthropoda</taxon>
        <taxon>Hexapoda</taxon>
        <taxon>Insecta</taxon>
        <taxon>Pterygota</taxon>
        <taxon>Neoptera</taxon>
        <taxon>Endopterygota</taxon>
        <taxon>Hymenoptera</taxon>
        <taxon>Apocrita</taxon>
        <taxon>Aculeata</taxon>
        <taxon>Apoidea</taxon>
        <taxon>Anthophila</taxon>
        <taxon>Apidae</taxon>
        <taxon>Melipona</taxon>
    </lineage>
</organism>
<sequence>MGKDRIQCMRCQRIRHVAANCNLEMPLRKIISFSEIIAGSTITTEKTKETDTHSQLTIPNHHPKSAKPEQINSNKITVITEALDIQFWVDRNPNIPKKEKIRPQTLNILEINRLCIHQKQTKCQTDHSANPTFETTILKLKLQNDSNLFLIAAYATSSGKNEFTAKLKGNFSKT</sequence>
<reference evidence="2 3" key="1">
    <citation type="submission" date="2015-07" db="EMBL/GenBank/DDBJ databases">
        <title>The genome of Melipona quadrifasciata.</title>
        <authorList>
            <person name="Pan H."/>
            <person name="Kapheim K."/>
        </authorList>
    </citation>
    <scope>NUCLEOTIDE SEQUENCE [LARGE SCALE GENOMIC DNA]</scope>
    <source>
        <strain evidence="2">0111107301</strain>
        <tissue evidence="2">Whole body</tissue>
    </source>
</reference>
<dbReference type="OrthoDB" id="7700311at2759"/>
<accession>A0A0N0U4K7</accession>
<proteinExistence type="predicted"/>
<keyword evidence="3" id="KW-1185">Reference proteome</keyword>
<protein>
    <submittedName>
        <fullName evidence="2">Uncharacterized protein</fullName>
    </submittedName>
</protein>
<evidence type="ECO:0000256" key="1">
    <source>
        <dbReference type="SAM" id="MobiDB-lite"/>
    </source>
</evidence>
<evidence type="ECO:0000313" key="2">
    <source>
        <dbReference type="EMBL" id="KOX71824.1"/>
    </source>
</evidence>
<dbReference type="AlphaFoldDB" id="A0A0N0U4K7"/>
<evidence type="ECO:0000313" key="3">
    <source>
        <dbReference type="Proteomes" id="UP000053105"/>
    </source>
</evidence>